<protein>
    <submittedName>
        <fullName evidence="8">OmpA-like transmembrane domain protein</fullName>
    </submittedName>
</protein>
<dbReference type="SUPFAM" id="SSF56925">
    <property type="entry name" value="OMPA-like"/>
    <property type="match status" value="1"/>
</dbReference>
<dbReference type="EMBL" id="MASI01000005">
    <property type="protein sequence ID" value="ODA66922.1"/>
    <property type="molecule type" value="Genomic_DNA"/>
</dbReference>
<dbReference type="InterPro" id="IPR011250">
    <property type="entry name" value="OMP/PagP_B-barrel"/>
</dbReference>
<sequence length="229" mass="23729">MGTRWNRAACAAAVFAVFASAAATQANAQAYGDPYGGSAYDPGPSYGGAMFQGWWMGATVGGRSLDTSTTATDDFSGSDFTGGIAGGYNVQNGQIVYGAEADLLLGDVSASKNIGGGPYTARSSIGSTGDFKLKAGVTVIPQLLIFGTAGISVADSEVKIKGPITKSDSGADFGWNVGGGAEVALTQDWSFRFDYQYTDFGSETVSYRGSNVKFDNSTNTYRGSISYHF</sequence>
<keyword evidence="3" id="KW-0472">Membrane</keyword>
<feature type="domain" description="Outer membrane protein beta-barrel" evidence="7">
    <location>
        <begin position="17"/>
        <end position="216"/>
    </location>
</feature>
<dbReference type="InterPro" id="IPR051692">
    <property type="entry name" value="OMP-like"/>
</dbReference>
<evidence type="ECO:0000256" key="3">
    <source>
        <dbReference type="ARBA" id="ARBA00023136"/>
    </source>
</evidence>
<comment type="caution">
    <text evidence="8">The sequence shown here is derived from an EMBL/GenBank/DDBJ whole genome shotgun (WGS) entry which is preliminary data.</text>
</comment>
<dbReference type="Pfam" id="PF13505">
    <property type="entry name" value="OMP_b-brl"/>
    <property type="match status" value="1"/>
</dbReference>
<organism evidence="8 9">
    <name type="scientific">Methyloligella halotolerans</name>
    <dbReference type="NCBI Taxonomy" id="1177755"/>
    <lineage>
        <taxon>Bacteria</taxon>
        <taxon>Pseudomonadati</taxon>
        <taxon>Pseudomonadota</taxon>
        <taxon>Alphaproteobacteria</taxon>
        <taxon>Hyphomicrobiales</taxon>
        <taxon>Hyphomicrobiaceae</taxon>
        <taxon>Methyloligella</taxon>
    </lineage>
</organism>
<dbReference type="PANTHER" id="PTHR34001">
    <property type="entry name" value="BLL7405 PROTEIN"/>
    <property type="match status" value="1"/>
</dbReference>
<dbReference type="RefSeq" id="WP_069095441.1">
    <property type="nucleotide sequence ID" value="NZ_MASI01000005.1"/>
</dbReference>
<evidence type="ECO:0000259" key="7">
    <source>
        <dbReference type="Pfam" id="PF13505"/>
    </source>
</evidence>
<comment type="similarity">
    <text evidence="5">Belongs to the Omp25/RopB family.</text>
</comment>
<evidence type="ECO:0000313" key="9">
    <source>
        <dbReference type="Proteomes" id="UP000095087"/>
    </source>
</evidence>
<dbReference type="PATRIC" id="fig|1177755.3.peg.2232"/>
<evidence type="ECO:0000256" key="5">
    <source>
        <dbReference type="ARBA" id="ARBA00038306"/>
    </source>
</evidence>
<keyword evidence="4" id="KW-0998">Cell outer membrane</keyword>
<dbReference type="InterPro" id="IPR027385">
    <property type="entry name" value="Beta-barrel_OMP"/>
</dbReference>
<accession>A0A1E2RXP7</accession>
<keyword evidence="8" id="KW-0812">Transmembrane</keyword>
<dbReference type="Gene3D" id="2.40.160.20">
    <property type="match status" value="1"/>
</dbReference>
<evidence type="ECO:0000256" key="6">
    <source>
        <dbReference type="SAM" id="SignalP"/>
    </source>
</evidence>
<evidence type="ECO:0000256" key="2">
    <source>
        <dbReference type="ARBA" id="ARBA00022729"/>
    </source>
</evidence>
<keyword evidence="2 6" id="KW-0732">Signal</keyword>
<dbReference type="PANTHER" id="PTHR34001:SF3">
    <property type="entry name" value="BLL7405 PROTEIN"/>
    <property type="match status" value="1"/>
</dbReference>
<comment type="subcellular location">
    <subcellularLocation>
        <location evidence="1">Cell outer membrane</location>
    </subcellularLocation>
</comment>
<name>A0A1E2RXP7_9HYPH</name>
<dbReference type="Proteomes" id="UP000095087">
    <property type="component" value="Unassembled WGS sequence"/>
</dbReference>
<gene>
    <name evidence="8" type="ORF">A7A08_02219</name>
</gene>
<dbReference type="STRING" id="1177755.A7A08_02219"/>
<feature type="chain" id="PRO_5009116558" evidence="6">
    <location>
        <begin position="29"/>
        <end position="229"/>
    </location>
</feature>
<reference evidence="8 9" key="1">
    <citation type="submission" date="2016-07" db="EMBL/GenBank/DDBJ databases">
        <title>Draft genome sequence of Methyloligella halotolerans C2T (VKM B-2706T=CCUG 61687T=DSM 25045T), a halotolerant polyhydroxybutyrate accumulating methylotroph.</title>
        <authorList>
            <person name="Vasilenko O.V."/>
            <person name="Doronina N.V."/>
            <person name="Poroshina M.N."/>
            <person name="Tarlachkov S.V."/>
            <person name="Trotsenko Y.A."/>
        </authorList>
    </citation>
    <scope>NUCLEOTIDE SEQUENCE [LARGE SCALE GENOMIC DNA]</scope>
    <source>
        <strain evidence="8 9">VKM B-2706</strain>
    </source>
</reference>
<evidence type="ECO:0000313" key="8">
    <source>
        <dbReference type="EMBL" id="ODA66922.1"/>
    </source>
</evidence>
<dbReference type="GO" id="GO:0009279">
    <property type="term" value="C:cell outer membrane"/>
    <property type="evidence" value="ECO:0007669"/>
    <property type="project" value="UniProtKB-SubCell"/>
</dbReference>
<evidence type="ECO:0000256" key="1">
    <source>
        <dbReference type="ARBA" id="ARBA00004442"/>
    </source>
</evidence>
<proteinExistence type="inferred from homology"/>
<dbReference type="AlphaFoldDB" id="A0A1E2RXP7"/>
<keyword evidence="9" id="KW-1185">Reference proteome</keyword>
<feature type="signal peptide" evidence="6">
    <location>
        <begin position="1"/>
        <end position="28"/>
    </location>
</feature>
<evidence type="ECO:0000256" key="4">
    <source>
        <dbReference type="ARBA" id="ARBA00023237"/>
    </source>
</evidence>